<dbReference type="EMBL" id="BAABAQ010000008">
    <property type="protein sequence ID" value="GAA4197384.1"/>
    <property type="molecule type" value="Genomic_DNA"/>
</dbReference>
<reference evidence="2" key="1">
    <citation type="journal article" date="2019" name="Int. J. Syst. Evol. Microbiol.">
        <title>The Global Catalogue of Microorganisms (GCM) 10K type strain sequencing project: providing services to taxonomists for standard genome sequencing and annotation.</title>
        <authorList>
            <consortium name="The Broad Institute Genomics Platform"/>
            <consortium name="The Broad Institute Genome Sequencing Center for Infectious Disease"/>
            <person name="Wu L."/>
            <person name="Ma J."/>
        </authorList>
    </citation>
    <scope>NUCLEOTIDE SEQUENCE [LARGE SCALE GENOMIC DNA]</scope>
    <source>
        <strain evidence="2">JCM 17388</strain>
    </source>
</reference>
<evidence type="ECO:0008006" key="3">
    <source>
        <dbReference type="Google" id="ProtNLM"/>
    </source>
</evidence>
<proteinExistence type="predicted"/>
<comment type="caution">
    <text evidence="1">The sequence shown here is derived from an EMBL/GenBank/DDBJ whole genome shotgun (WGS) entry which is preliminary data.</text>
</comment>
<dbReference type="RefSeq" id="WP_344920082.1">
    <property type="nucleotide sequence ID" value="NZ_BAABAQ010000008.1"/>
</dbReference>
<evidence type="ECO:0000313" key="1">
    <source>
        <dbReference type="EMBL" id="GAA4197384.1"/>
    </source>
</evidence>
<gene>
    <name evidence="1" type="ORF">GCM10022252_46230</name>
</gene>
<dbReference type="Proteomes" id="UP001501251">
    <property type="component" value="Unassembled WGS sequence"/>
</dbReference>
<name>A0ABP8B456_9ACTN</name>
<sequence length="51" mass="5522">MELNIEALQMLDERALFLPPGPDNSCPFTCMLSCVFSCDKSCDITGCGGTF</sequence>
<evidence type="ECO:0000313" key="2">
    <source>
        <dbReference type="Proteomes" id="UP001501251"/>
    </source>
</evidence>
<accession>A0ABP8B456</accession>
<organism evidence="1 2">
    <name type="scientific">Streptosporangium oxazolinicum</name>
    <dbReference type="NCBI Taxonomy" id="909287"/>
    <lineage>
        <taxon>Bacteria</taxon>
        <taxon>Bacillati</taxon>
        <taxon>Actinomycetota</taxon>
        <taxon>Actinomycetes</taxon>
        <taxon>Streptosporangiales</taxon>
        <taxon>Streptosporangiaceae</taxon>
        <taxon>Streptosporangium</taxon>
    </lineage>
</organism>
<protein>
    <recommendedName>
        <fullName evidence="3">Lantibiotic</fullName>
    </recommendedName>
</protein>
<keyword evidence="2" id="KW-1185">Reference proteome</keyword>